<dbReference type="InterPro" id="IPR036034">
    <property type="entry name" value="PDZ_sf"/>
</dbReference>
<feature type="domain" description="PDZ" evidence="2">
    <location>
        <begin position="56"/>
        <end position="134"/>
    </location>
</feature>
<reference evidence="3 4" key="1">
    <citation type="submission" date="2015-07" db="EMBL/GenBank/DDBJ databases">
        <title>The genome of Dufourea novaeangliae.</title>
        <authorList>
            <person name="Pan H."/>
            <person name="Kapheim K."/>
        </authorList>
    </citation>
    <scope>NUCLEOTIDE SEQUENCE [LARGE SCALE GENOMIC DNA]</scope>
    <source>
        <strain evidence="3">0120121106</strain>
        <tissue evidence="3">Whole body</tissue>
    </source>
</reference>
<dbReference type="InterPro" id="IPR001849">
    <property type="entry name" value="PH_domain"/>
</dbReference>
<dbReference type="STRING" id="178035.A0A154PKK0"/>
<dbReference type="OrthoDB" id="2157866at2759"/>
<proteinExistence type="predicted"/>
<evidence type="ECO:0000259" key="2">
    <source>
        <dbReference type="PROSITE" id="PS50106"/>
    </source>
</evidence>
<dbReference type="Pfam" id="PF00169">
    <property type="entry name" value="PH"/>
    <property type="match status" value="2"/>
</dbReference>
<dbReference type="SUPFAM" id="SSF50729">
    <property type="entry name" value="PH domain-like"/>
    <property type="match status" value="2"/>
</dbReference>
<gene>
    <name evidence="3" type="ORF">WN55_04081</name>
</gene>
<dbReference type="Pfam" id="PF00595">
    <property type="entry name" value="PDZ"/>
    <property type="match status" value="1"/>
</dbReference>
<dbReference type="SMART" id="SM00228">
    <property type="entry name" value="PDZ"/>
    <property type="match status" value="1"/>
</dbReference>
<evidence type="ECO:0000313" key="3">
    <source>
        <dbReference type="EMBL" id="KZC12376.1"/>
    </source>
</evidence>
<dbReference type="Gene3D" id="2.30.29.30">
    <property type="entry name" value="Pleckstrin-homology domain (PH domain)/Phosphotyrosine-binding domain (PTB)"/>
    <property type="match status" value="2"/>
</dbReference>
<dbReference type="InterPro" id="IPR011993">
    <property type="entry name" value="PH-like_dom_sf"/>
</dbReference>
<dbReference type="Gene3D" id="2.30.42.10">
    <property type="match status" value="1"/>
</dbReference>
<dbReference type="PANTHER" id="PTHR47644">
    <property type="entry name" value="AGAP008221-PA"/>
    <property type="match status" value="1"/>
</dbReference>
<dbReference type="SUPFAM" id="SSF50156">
    <property type="entry name" value="PDZ domain-like"/>
    <property type="match status" value="1"/>
</dbReference>
<dbReference type="AlphaFoldDB" id="A0A154PKK0"/>
<accession>A0A154PKK0</accession>
<protein>
    <submittedName>
        <fullName evidence="3">Gamma-1-syntrophin</fullName>
    </submittedName>
</protein>
<sequence>MVCDCVAPECSAELGGTDVFLKKALEELLKCMLRVWCREGQALTRLGSSTHESDKRVVVRRDAGGEFGIRIHGSRPVVVSAIEPDTPAEGSGLEVGDIIMSVNGESVMDATHSEVVRLAHSDTDVLELEVARTCNVLAPRLTRPGIKEGADEMPLCSGYLWRKSASSSNTDKWVRRWFALRRDNCLYYYKTDADSQPVGAVMLIKYDVEQTPELRLHSFAIKKQGAPTLRLAADTEEAATRWTTVIKEAIERNDQVDTWLEASLRMREMAACAIQRPDCFGYLSKQQEHARKTSSPTGWSRRYCVLKDAALYFYDDANAEKAFGVACLHGFRVHGSAPTSGGRKHAFELQSPDPTQRSYIFATESEMDKKR</sequence>
<evidence type="ECO:0000259" key="1">
    <source>
        <dbReference type="PROSITE" id="PS50003"/>
    </source>
</evidence>
<feature type="domain" description="PH" evidence="1">
    <location>
        <begin position="276"/>
        <end position="371"/>
    </location>
</feature>
<dbReference type="EMBL" id="KQ434947">
    <property type="protein sequence ID" value="KZC12376.1"/>
    <property type="molecule type" value="Genomic_DNA"/>
</dbReference>
<keyword evidence="4" id="KW-1185">Reference proteome</keyword>
<dbReference type="CDD" id="cd00136">
    <property type="entry name" value="PDZ_canonical"/>
    <property type="match status" value="1"/>
</dbReference>
<evidence type="ECO:0000313" key="4">
    <source>
        <dbReference type="Proteomes" id="UP000076502"/>
    </source>
</evidence>
<dbReference type="PROSITE" id="PS50106">
    <property type="entry name" value="PDZ"/>
    <property type="match status" value="1"/>
</dbReference>
<feature type="domain" description="PH" evidence="1">
    <location>
        <begin position="153"/>
        <end position="251"/>
    </location>
</feature>
<dbReference type="Proteomes" id="UP000076502">
    <property type="component" value="Unassembled WGS sequence"/>
</dbReference>
<dbReference type="InterPro" id="IPR001478">
    <property type="entry name" value="PDZ"/>
</dbReference>
<dbReference type="PROSITE" id="PS50003">
    <property type="entry name" value="PH_DOMAIN"/>
    <property type="match status" value="2"/>
</dbReference>
<name>A0A154PKK0_DUFNO</name>
<organism evidence="3 4">
    <name type="scientific">Dufourea novaeangliae</name>
    <name type="common">Sweat bee</name>
    <dbReference type="NCBI Taxonomy" id="178035"/>
    <lineage>
        <taxon>Eukaryota</taxon>
        <taxon>Metazoa</taxon>
        <taxon>Ecdysozoa</taxon>
        <taxon>Arthropoda</taxon>
        <taxon>Hexapoda</taxon>
        <taxon>Insecta</taxon>
        <taxon>Pterygota</taxon>
        <taxon>Neoptera</taxon>
        <taxon>Endopterygota</taxon>
        <taxon>Hymenoptera</taxon>
        <taxon>Apocrita</taxon>
        <taxon>Aculeata</taxon>
        <taxon>Apoidea</taxon>
        <taxon>Anthophila</taxon>
        <taxon>Halictidae</taxon>
        <taxon>Rophitinae</taxon>
        <taxon>Dufourea</taxon>
    </lineage>
</organism>
<dbReference type="SMART" id="SM00233">
    <property type="entry name" value="PH"/>
    <property type="match status" value="2"/>
</dbReference>
<dbReference type="PANTHER" id="PTHR47644:SF1">
    <property type="entry name" value="PDZ DOMAIN-CONTAINING PROTEIN"/>
    <property type="match status" value="1"/>
</dbReference>